<keyword evidence="2 14" id="KW-0808">Transferase</keyword>
<dbReference type="EC" id="2.7.1.6" evidence="10"/>
<name>A0A4P7IJG0_9ACTN</name>
<keyword evidence="4" id="KW-0547">Nucleotide-binding</keyword>
<feature type="domain" description="GHMP kinase N-terminal" evidence="11">
    <location>
        <begin position="102"/>
        <end position="191"/>
    </location>
</feature>
<dbReference type="AlphaFoldDB" id="A0A4P7IJG0"/>
<dbReference type="InterPro" id="IPR019539">
    <property type="entry name" value="GalKase_N"/>
</dbReference>
<dbReference type="GO" id="GO:0004335">
    <property type="term" value="F:galactokinase activity"/>
    <property type="evidence" value="ECO:0007669"/>
    <property type="project" value="UniProtKB-UniRule"/>
</dbReference>
<dbReference type="GO" id="GO:0006012">
    <property type="term" value="P:galactose metabolic process"/>
    <property type="evidence" value="ECO:0007669"/>
    <property type="project" value="UniProtKB-UniRule"/>
</dbReference>
<gene>
    <name evidence="14" type="primary">galK</name>
    <name evidence="14" type="ORF">EXE58_13785</name>
</gene>
<dbReference type="Gene3D" id="3.30.70.890">
    <property type="entry name" value="GHMP kinase, C-terminal domain"/>
    <property type="match status" value="1"/>
</dbReference>
<dbReference type="PRINTS" id="PR00473">
    <property type="entry name" value="GALCTOKINASE"/>
</dbReference>
<sequence length="408" mass="42678">MSFLDPGDPADIAEGLATAFVGRHQCTPDAVAGAPGRVNLIGEHVDYNAGRCLPVALPHATYAAVRLRTDDVVTVASLQREDVWTGASRDLGPGAAQHWSSYVSGVVWTLREDGLDVPGLDVLVDGRVPIGAGLSSSAALECSVALAVCAALGVDADRDFRADRLVSACMRAEAEVAGVATGGMDQTVSLLAERGHALLIDCVDGSTQQVPWSPESAGLRLLVVDTRVIHALVDGGYEARRSSCEQAATILGVTSLREVEDVPAALSRIADPVVRRRARHVLTEMSRVGDALLALEAGDHESFGVAMTGSHESLRDDFEVSCPELDAVVETSLEHGALGARMTGGGFGGSAIALLPHALVAEVVQAVRSRFHHQRWPAPAFALVEASAGGRVLDPPSVRPSLRSPARP</sequence>
<keyword evidence="9" id="KW-0119">Carbohydrate metabolism</keyword>
<feature type="domain" description="Galactokinase N-terminal" evidence="13">
    <location>
        <begin position="20"/>
        <end position="66"/>
    </location>
</feature>
<evidence type="ECO:0000256" key="9">
    <source>
        <dbReference type="ARBA" id="ARBA00023277"/>
    </source>
</evidence>
<evidence type="ECO:0000256" key="7">
    <source>
        <dbReference type="ARBA" id="ARBA00022842"/>
    </source>
</evidence>
<evidence type="ECO:0000256" key="5">
    <source>
        <dbReference type="ARBA" id="ARBA00022777"/>
    </source>
</evidence>
<evidence type="ECO:0000256" key="4">
    <source>
        <dbReference type="ARBA" id="ARBA00022741"/>
    </source>
</evidence>
<dbReference type="SUPFAM" id="SSF55060">
    <property type="entry name" value="GHMP Kinase, C-terminal domain"/>
    <property type="match status" value="1"/>
</dbReference>
<dbReference type="OrthoDB" id="250531at2"/>
<dbReference type="InterPro" id="IPR006206">
    <property type="entry name" value="Mevalonate/galactokinase"/>
</dbReference>
<dbReference type="NCBIfam" id="TIGR00131">
    <property type="entry name" value="gal_kin"/>
    <property type="match status" value="1"/>
</dbReference>
<dbReference type="PROSITE" id="PS00106">
    <property type="entry name" value="GALACTOKINASE"/>
    <property type="match status" value="1"/>
</dbReference>
<dbReference type="EMBL" id="CP038436">
    <property type="protein sequence ID" value="QBX56427.1"/>
    <property type="molecule type" value="Genomic_DNA"/>
</dbReference>
<evidence type="ECO:0000256" key="10">
    <source>
        <dbReference type="NCBIfam" id="TIGR00131"/>
    </source>
</evidence>
<dbReference type="InterPro" id="IPR036554">
    <property type="entry name" value="GHMP_kinase_C_sf"/>
</dbReference>
<proteinExistence type="inferred from homology"/>
<dbReference type="InterPro" id="IPR014721">
    <property type="entry name" value="Ribsml_uS5_D2-typ_fold_subgr"/>
</dbReference>
<keyword evidence="6" id="KW-0067">ATP-binding</keyword>
<dbReference type="GO" id="GO:0046872">
    <property type="term" value="F:metal ion binding"/>
    <property type="evidence" value="ECO:0007669"/>
    <property type="project" value="UniProtKB-KW"/>
</dbReference>
<dbReference type="PIRSF" id="PIRSF000530">
    <property type="entry name" value="Galactokinase"/>
    <property type="match status" value="1"/>
</dbReference>
<keyword evidence="8" id="KW-0299">Galactose metabolism</keyword>
<dbReference type="SUPFAM" id="SSF54211">
    <property type="entry name" value="Ribosomal protein S5 domain 2-like"/>
    <property type="match status" value="1"/>
</dbReference>
<keyword evidence="15" id="KW-1185">Reference proteome</keyword>
<dbReference type="Gene3D" id="3.30.230.10">
    <property type="match status" value="1"/>
</dbReference>
<evidence type="ECO:0000259" key="13">
    <source>
        <dbReference type="Pfam" id="PF10509"/>
    </source>
</evidence>
<dbReference type="PANTHER" id="PTHR10457:SF7">
    <property type="entry name" value="GALACTOKINASE-RELATED"/>
    <property type="match status" value="1"/>
</dbReference>
<dbReference type="KEGG" id="nsn:EXE58_13785"/>
<dbReference type="InterPro" id="IPR019741">
    <property type="entry name" value="Galactokinase_CS"/>
</dbReference>
<evidence type="ECO:0000256" key="6">
    <source>
        <dbReference type="ARBA" id="ARBA00022840"/>
    </source>
</evidence>
<reference evidence="14 15" key="1">
    <citation type="submission" date="2019-03" db="EMBL/GenBank/DDBJ databases">
        <title>Three New Species of Nocardioides, Nocardioides euryhalodurans sp. nov., Nocardioides seonyuensis sp. nov. and Nocardioides eburneoflavus sp. nov. Iolated from Soil.</title>
        <authorList>
            <person name="Roh S.G."/>
            <person name="Lee C."/>
            <person name="Kim M.-K."/>
            <person name="Kim S.B."/>
        </authorList>
    </citation>
    <scope>NUCLEOTIDE SEQUENCE [LARGE SCALE GENOMIC DNA]</scope>
    <source>
        <strain evidence="14 15">MMS17-SY207-3</strain>
    </source>
</reference>
<dbReference type="InterPro" id="IPR013750">
    <property type="entry name" value="GHMP_kinase_C_dom"/>
</dbReference>
<evidence type="ECO:0000256" key="3">
    <source>
        <dbReference type="ARBA" id="ARBA00022723"/>
    </source>
</evidence>
<dbReference type="InterPro" id="IPR006204">
    <property type="entry name" value="GHMP_kinase_N_dom"/>
</dbReference>
<dbReference type="Pfam" id="PF00288">
    <property type="entry name" value="GHMP_kinases_N"/>
    <property type="match status" value="1"/>
</dbReference>
<dbReference type="GO" id="GO:0005829">
    <property type="term" value="C:cytosol"/>
    <property type="evidence" value="ECO:0007669"/>
    <property type="project" value="TreeGrafter"/>
</dbReference>
<evidence type="ECO:0000313" key="14">
    <source>
        <dbReference type="EMBL" id="QBX56427.1"/>
    </source>
</evidence>
<dbReference type="InterPro" id="IPR006203">
    <property type="entry name" value="GHMP_knse_ATP-bd_CS"/>
</dbReference>
<comment type="similarity">
    <text evidence="1">Belongs to the GHMP kinase family. GalK subfamily.</text>
</comment>
<keyword evidence="3" id="KW-0479">Metal-binding</keyword>
<protein>
    <recommendedName>
        <fullName evidence="10">Galactokinase</fullName>
        <ecNumber evidence="10">2.7.1.6</ecNumber>
    </recommendedName>
</protein>
<keyword evidence="5 14" id="KW-0418">Kinase</keyword>
<evidence type="ECO:0000259" key="12">
    <source>
        <dbReference type="Pfam" id="PF08544"/>
    </source>
</evidence>
<dbReference type="InterPro" id="IPR000705">
    <property type="entry name" value="Galactokinase"/>
</dbReference>
<evidence type="ECO:0000256" key="2">
    <source>
        <dbReference type="ARBA" id="ARBA00022679"/>
    </source>
</evidence>
<dbReference type="InterPro" id="IPR020568">
    <property type="entry name" value="Ribosomal_Su5_D2-typ_SF"/>
</dbReference>
<dbReference type="Proteomes" id="UP000294853">
    <property type="component" value="Chromosome"/>
</dbReference>
<accession>A0A4P7IJG0</accession>
<evidence type="ECO:0000256" key="1">
    <source>
        <dbReference type="ARBA" id="ARBA00006566"/>
    </source>
</evidence>
<dbReference type="PRINTS" id="PR00959">
    <property type="entry name" value="MEVGALKINASE"/>
</dbReference>
<feature type="domain" description="GHMP kinase C-terminal" evidence="12">
    <location>
        <begin position="294"/>
        <end position="372"/>
    </location>
</feature>
<dbReference type="RefSeq" id="WP_135268414.1">
    <property type="nucleotide sequence ID" value="NZ_CP038436.1"/>
</dbReference>
<evidence type="ECO:0000256" key="8">
    <source>
        <dbReference type="ARBA" id="ARBA00023144"/>
    </source>
</evidence>
<keyword evidence="7" id="KW-0460">Magnesium</keyword>
<evidence type="ECO:0000259" key="11">
    <source>
        <dbReference type="Pfam" id="PF00288"/>
    </source>
</evidence>
<dbReference type="Pfam" id="PF10509">
    <property type="entry name" value="GalKase_gal_bdg"/>
    <property type="match status" value="1"/>
</dbReference>
<organism evidence="14 15">
    <name type="scientific">Nocardioides seonyuensis</name>
    <dbReference type="NCBI Taxonomy" id="2518371"/>
    <lineage>
        <taxon>Bacteria</taxon>
        <taxon>Bacillati</taxon>
        <taxon>Actinomycetota</taxon>
        <taxon>Actinomycetes</taxon>
        <taxon>Propionibacteriales</taxon>
        <taxon>Nocardioidaceae</taxon>
        <taxon>Nocardioides</taxon>
    </lineage>
</organism>
<dbReference type="PANTHER" id="PTHR10457">
    <property type="entry name" value="MEVALONATE KINASE/GALACTOKINASE"/>
    <property type="match status" value="1"/>
</dbReference>
<dbReference type="GO" id="GO:0005524">
    <property type="term" value="F:ATP binding"/>
    <property type="evidence" value="ECO:0007669"/>
    <property type="project" value="UniProtKB-UniRule"/>
</dbReference>
<dbReference type="PROSITE" id="PS00627">
    <property type="entry name" value="GHMP_KINASES_ATP"/>
    <property type="match status" value="1"/>
</dbReference>
<dbReference type="FunFam" id="3.30.70.890:FF:000001">
    <property type="entry name" value="Galactokinase"/>
    <property type="match status" value="1"/>
</dbReference>
<dbReference type="Pfam" id="PF08544">
    <property type="entry name" value="GHMP_kinases_C"/>
    <property type="match status" value="1"/>
</dbReference>
<evidence type="ECO:0000313" key="15">
    <source>
        <dbReference type="Proteomes" id="UP000294853"/>
    </source>
</evidence>